<keyword evidence="2" id="KW-0812">Transmembrane</keyword>
<evidence type="ECO:0000313" key="3">
    <source>
        <dbReference type="EMBL" id="MEU6825060.1"/>
    </source>
</evidence>
<organism evidence="3 4">
    <name type="scientific">Streptomyces atriruber</name>
    <dbReference type="NCBI Taxonomy" id="545121"/>
    <lineage>
        <taxon>Bacteria</taxon>
        <taxon>Bacillati</taxon>
        <taxon>Actinomycetota</taxon>
        <taxon>Actinomycetes</taxon>
        <taxon>Kitasatosporales</taxon>
        <taxon>Streptomycetaceae</taxon>
        <taxon>Streptomyces</taxon>
    </lineage>
</organism>
<proteinExistence type="predicted"/>
<feature type="transmembrane region" description="Helical" evidence="2">
    <location>
        <begin position="39"/>
        <end position="59"/>
    </location>
</feature>
<feature type="transmembrane region" description="Helical" evidence="2">
    <location>
        <begin position="361"/>
        <end position="386"/>
    </location>
</feature>
<feature type="transmembrane region" description="Helical" evidence="2">
    <location>
        <begin position="315"/>
        <end position="340"/>
    </location>
</feature>
<dbReference type="PANTHER" id="PTHR37305:SF1">
    <property type="entry name" value="MEMBRANE PROTEIN"/>
    <property type="match status" value="1"/>
</dbReference>
<name>A0ABV3BVL5_9ACTN</name>
<protein>
    <submittedName>
        <fullName evidence="3">ABC transporter permease subunit</fullName>
    </submittedName>
</protein>
<dbReference type="EMBL" id="JBEYXV010000018">
    <property type="protein sequence ID" value="MEU6825060.1"/>
    <property type="molecule type" value="Genomic_DNA"/>
</dbReference>
<feature type="region of interest" description="Disordered" evidence="1">
    <location>
        <begin position="254"/>
        <end position="306"/>
    </location>
</feature>
<feature type="transmembrane region" description="Helical" evidence="2">
    <location>
        <begin position="504"/>
        <end position="525"/>
    </location>
</feature>
<reference evidence="3 4" key="1">
    <citation type="submission" date="2024-06" db="EMBL/GenBank/DDBJ databases">
        <title>The Natural Products Discovery Center: Release of the First 8490 Sequenced Strains for Exploring Actinobacteria Biosynthetic Diversity.</title>
        <authorList>
            <person name="Kalkreuter E."/>
            <person name="Kautsar S.A."/>
            <person name="Yang D."/>
            <person name="Bader C.D."/>
            <person name="Teijaro C.N."/>
            <person name="Fluegel L."/>
            <person name="Davis C.M."/>
            <person name="Simpson J.R."/>
            <person name="Lauterbach L."/>
            <person name="Steele A.D."/>
            <person name="Gui C."/>
            <person name="Meng S."/>
            <person name="Li G."/>
            <person name="Viehrig K."/>
            <person name="Ye F."/>
            <person name="Su P."/>
            <person name="Kiefer A.F."/>
            <person name="Nichols A."/>
            <person name="Cepeda A.J."/>
            <person name="Yan W."/>
            <person name="Fan B."/>
            <person name="Jiang Y."/>
            <person name="Adhikari A."/>
            <person name="Zheng C.-J."/>
            <person name="Schuster L."/>
            <person name="Cowan T.M."/>
            <person name="Smanski M.J."/>
            <person name="Chevrette M.G."/>
            <person name="De Carvalho L.P.S."/>
            <person name="Shen B."/>
        </authorList>
    </citation>
    <scope>NUCLEOTIDE SEQUENCE [LARGE SCALE GENOMIC DNA]</scope>
    <source>
        <strain evidence="3 4">NPDC046838</strain>
    </source>
</reference>
<feature type="compositionally biased region" description="Low complexity" evidence="1">
    <location>
        <begin position="7"/>
        <end position="21"/>
    </location>
</feature>
<feature type="transmembrane region" description="Helical" evidence="2">
    <location>
        <begin position="410"/>
        <end position="431"/>
    </location>
</feature>
<keyword evidence="2" id="KW-1133">Transmembrane helix</keyword>
<dbReference type="Gene3D" id="2.60.120.200">
    <property type="match status" value="1"/>
</dbReference>
<accession>A0ABV3BVL5</accession>
<evidence type="ECO:0000313" key="4">
    <source>
        <dbReference type="Proteomes" id="UP001551176"/>
    </source>
</evidence>
<feature type="compositionally biased region" description="Basic and acidic residues" evidence="1">
    <location>
        <begin position="266"/>
        <end position="291"/>
    </location>
</feature>
<evidence type="ECO:0000256" key="2">
    <source>
        <dbReference type="SAM" id="Phobius"/>
    </source>
</evidence>
<feature type="region of interest" description="Disordered" evidence="1">
    <location>
        <begin position="1"/>
        <end position="21"/>
    </location>
</feature>
<sequence>MTTVMSRRPGARPVGRPGRAGFPQLLHAEWTKWRTVRRWGVTLLGAVLVTVLVSLFSALSSTAETARGGGPPGPTDADGRPVRDAFSFAHRTLTGDGSITARVSVPAATGSGATAEWAKAGVLVKESTRPGADYAALMLTARHGVRLQSGFTRDVAGSTVSPGDSRLLRLTREGPKVTGYESADGRDWKKVGTVDLDGPDSTGRAPHAVAAGFFVASPDIQSREREFGSASIDQRPSASAARFEQVRLDGRAAPAAWQHTDVGGDPARDPGELRSTENKGNEKTEKTEKSRANTGSAFTLSGSGDIGPAPPPNDLAVMVLDGAQLGLVLIAALGVLFVTAEYRRGMIRTTFALSPRRGRVLAAKAVVIGAVSFAAGLVAAFTAYLVSAPRLRGDDKPPIFGDIALGDGPMLRAVIGTAAVLALIAVLALGLGALLRSTAAAITVVVVVFVLPLILLSTLPLDLAHAVQRLTPVAGFAIQNTLPRYDQVATVCLPEEGCYPQGPWTGLATLAAYAAVVLGAAVWRLRRRDV</sequence>
<feature type="compositionally biased region" description="Polar residues" evidence="1">
    <location>
        <begin position="292"/>
        <end position="302"/>
    </location>
</feature>
<dbReference type="RefSeq" id="WP_359355052.1">
    <property type="nucleotide sequence ID" value="NZ_JBEYXV010000018.1"/>
</dbReference>
<feature type="transmembrane region" description="Helical" evidence="2">
    <location>
        <begin position="438"/>
        <end position="459"/>
    </location>
</feature>
<comment type="caution">
    <text evidence="3">The sequence shown here is derived from an EMBL/GenBank/DDBJ whole genome shotgun (WGS) entry which is preliminary data.</text>
</comment>
<dbReference type="Proteomes" id="UP001551176">
    <property type="component" value="Unassembled WGS sequence"/>
</dbReference>
<dbReference type="PANTHER" id="PTHR37305">
    <property type="entry name" value="INTEGRAL MEMBRANE PROTEIN-RELATED"/>
    <property type="match status" value="1"/>
</dbReference>
<keyword evidence="4" id="KW-1185">Reference proteome</keyword>
<keyword evidence="2" id="KW-0472">Membrane</keyword>
<gene>
    <name evidence="3" type="ORF">ABZ921_30925</name>
</gene>
<evidence type="ECO:0000256" key="1">
    <source>
        <dbReference type="SAM" id="MobiDB-lite"/>
    </source>
</evidence>